<evidence type="ECO:0000256" key="1">
    <source>
        <dbReference type="ARBA" id="ARBA00001974"/>
    </source>
</evidence>
<gene>
    <name evidence="8" type="ORF">EIP91_008661</name>
</gene>
<dbReference type="InterPro" id="IPR000172">
    <property type="entry name" value="GMC_OxRdtase_N"/>
</dbReference>
<dbReference type="InterPro" id="IPR012132">
    <property type="entry name" value="GMC_OxRdtase"/>
</dbReference>
<dbReference type="Proteomes" id="UP000292702">
    <property type="component" value="Unassembled WGS sequence"/>
</dbReference>
<feature type="domain" description="Glucose-methanol-choline oxidoreductase N-terminal" evidence="7">
    <location>
        <begin position="185"/>
        <end position="199"/>
    </location>
</feature>
<feature type="active site" description="Proton acceptor" evidence="3">
    <location>
        <position position="459"/>
    </location>
</feature>
<reference evidence="8 9" key="1">
    <citation type="submission" date="2018-11" db="EMBL/GenBank/DDBJ databases">
        <title>Genome assembly of Steccherinum ochraceum LE-BIN_3174, the white-rot fungus of the Steccherinaceae family (The Residual Polyporoid clade, Polyporales, Basidiomycota).</title>
        <authorList>
            <person name="Fedorova T.V."/>
            <person name="Glazunova O.A."/>
            <person name="Landesman E.O."/>
            <person name="Moiseenko K.V."/>
            <person name="Psurtseva N.V."/>
            <person name="Savinova O.S."/>
            <person name="Shakhova N.V."/>
            <person name="Tyazhelova T.V."/>
            <person name="Vasina D.V."/>
        </authorList>
    </citation>
    <scope>NUCLEOTIDE SEQUENCE [LARGE SCALE GENOMIC DNA]</scope>
    <source>
        <strain evidence="8 9">LE-BIN_3174</strain>
    </source>
</reference>
<accession>A0A4R0R591</accession>
<dbReference type="GO" id="GO:0050660">
    <property type="term" value="F:flavin adenine dinucleotide binding"/>
    <property type="evidence" value="ECO:0007669"/>
    <property type="project" value="InterPro"/>
</dbReference>
<comment type="caution">
    <text evidence="8">The sequence shown here is derived from an EMBL/GenBank/DDBJ whole genome shotgun (WGS) entry which is preliminary data.</text>
</comment>
<protein>
    <recommendedName>
        <fullName evidence="6 7">Glucose-methanol-choline oxidoreductase N-terminal domain-containing protein</fullName>
    </recommendedName>
</protein>
<evidence type="ECO:0000313" key="9">
    <source>
        <dbReference type="Proteomes" id="UP000292702"/>
    </source>
</evidence>
<dbReference type="OrthoDB" id="269227at2759"/>
<organism evidence="8 9">
    <name type="scientific">Steccherinum ochraceum</name>
    <dbReference type="NCBI Taxonomy" id="92696"/>
    <lineage>
        <taxon>Eukaryota</taxon>
        <taxon>Fungi</taxon>
        <taxon>Dikarya</taxon>
        <taxon>Basidiomycota</taxon>
        <taxon>Agaricomycotina</taxon>
        <taxon>Agaricomycetes</taxon>
        <taxon>Polyporales</taxon>
        <taxon>Steccherinaceae</taxon>
        <taxon>Steccherinum</taxon>
    </lineage>
</organism>
<evidence type="ECO:0000259" key="7">
    <source>
        <dbReference type="PROSITE" id="PS00624"/>
    </source>
</evidence>
<dbReference type="InterPro" id="IPR036188">
    <property type="entry name" value="FAD/NAD-bd_sf"/>
</dbReference>
<proteinExistence type="inferred from homology"/>
<dbReference type="GO" id="GO:0016614">
    <property type="term" value="F:oxidoreductase activity, acting on CH-OH group of donors"/>
    <property type="evidence" value="ECO:0007669"/>
    <property type="project" value="InterPro"/>
</dbReference>
<dbReference type="Pfam" id="PF00732">
    <property type="entry name" value="GMC_oxred_N"/>
    <property type="match status" value="2"/>
</dbReference>
<dbReference type="EMBL" id="RWJN01000482">
    <property type="protein sequence ID" value="TCD61293.1"/>
    <property type="molecule type" value="Genomic_DNA"/>
</dbReference>
<dbReference type="PROSITE" id="PS00624">
    <property type="entry name" value="GMC_OXRED_2"/>
    <property type="match status" value="1"/>
</dbReference>
<feature type="active site" description="Proton donor" evidence="3">
    <location>
        <position position="416"/>
    </location>
</feature>
<evidence type="ECO:0000256" key="2">
    <source>
        <dbReference type="ARBA" id="ARBA00010790"/>
    </source>
</evidence>
<comment type="similarity">
    <text evidence="2 5">Belongs to the GMC oxidoreductase family.</text>
</comment>
<dbReference type="SUPFAM" id="SSF51905">
    <property type="entry name" value="FAD/NAD(P)-binding domain"/>
    <property type="match status" value="1"/>
</dbReference>
<evidence type="ECO:0000313" key="8">
    <source>
        <dbReference type="EMBL" id="TCD61293.1"/>
    </source>
</evidence>
<evidence type="ECO:0000259" key="6">
    <source>
        <dbReference type="PROSITE" id="PS00623"/>
    </source>
</evidence>
<comment type="cofactor">
    <cofactor evidence="1 4">
        <name>FAD</name>
        <dbReference type="ChEBI" id="CHEBI:57692"/>
    </cofactor>
</comment>
<evidence type="ECO:0000256" key="5">
    <source>
        <dbReference type="RuleBase" id="RU003968"/>
    </source>
</evidence>
<dbReference type="PROSITE" id="PS00623">
    <property type="entry name" value="GMC_OXRED_1"/>
    <property type="match status" value="1"/>
</dbReference>
<evidence type="ECO:0000256" key="4">
    <source>
        <dbReference type="PIRSR" id="PIRSR000137-2"/>
    </source>
</evidence>
<feature type="domain" description="Glucose-methanol-choline oxidoreductase N-terminal" evidence="6">
    <location>
        <begin position="94"/>
        <end position="117"/>
    </location>
</feature>
<dbReference type="STRING" id="92696.A0A4R0R591"/>
<evidence type="ECO:0000256" key="3">
    <source>
        <dbReference type="PIRSR" id="PIRSR000137-1"/>
    </source>
</evidence>
<dbReference type="PANTHER" id="PTHR11552">
    <property type="entry name" value="GLUCOSE-METHANOL-CHOLINE GMC OXIDOREDUCTASE"/>
    <property type="match status" value="1"/>
</dbReference>
<dbReference type="PANTHER" id="PTHR11552:SF219">
    <property type="entry name" value="GLUCOSE-METHANOL-CHOLINE OXIDOREDUCTASE N-TERMINAL DOMAIN-CONTAINING PROTEIN"/>
    <property type="match status" value="1"/>
</dbReference>
<keyword evidence="5" id="KW-0285">Flavoprotein</keyword>
<keyword evidence="9" id="KW-1185">Reference proteome</keyword>
<dbReference type="Pfam" id="PF05199">
    <property type="entry name" value="GMC_oxred_C"/>
    <property type="match status" value="1"/>
</dbReference>
<dbReference type="InterPro" id="IPR007867">
    <property type="entry name" value="GMC_OxRtase_C"/>
</dbReference>
<dbReference type="PIRSF" id="PIRSF000137">
    <property type="entry name" value="Alcohol_oxidase"/>
    <property type="match status" value="1"/>
</dbReference>
<dbReference type="Gene3D" id="3.30.560.10">
    <property type="entry name" value="Glucose Oxidase, domain 3"/>
    <property type="match status" value="2"/>
</dbReference>
<name>A0A4R0R591_9APHY</name>
<feature type="binding site" evidence="4">
    <location>
        <position position="100"/>
    </location>
    <ligand>
        <name>FAD</name>
        <dbReference type="ChEBI" id="CHEBI:57692"/>
    </ligand>
</feature>
<dbReference type="SUPFAM" id="SSF54373">
    <property type="entry name" value="FAD-linked reductases, C-terminal domain"/>
    <property type="match status" value="1"/>
</dbReference>
<keyword evidence="4 5" id="KW-0274">FAD</keyword>
<dbReference type="AlphaFoldDB" id="A0A4R0R591"/>
<dbReference type="Gene3D" id="3.50.50.60">
    <property type="entry name" value="FAD/NAD(P)-binding domain"/>
    <property type="match status" value="2"/>
</dbReference>
<sequence length="484" mass="53506">MFNTSPIARLEDLQNEYDYIIVGGGTAGCVLANRLSSNDQVTVLVVEAGTSDNGWLSRNPYFSFHHASSGHQSHVTGSVPQRHADNRTFNLVRGRTLGGTSKINAALYARGIPAEYNEWSRNGCIGWSYGEIEKYFVRAETALDYAERDAPHYHGSKGEWTNRSSASPAWIQTPHARKEVILTAGPLASPLILLLSGIGPAAHLKERGAPMLRDLPGVGSHLQDHFGMPVRCSIPLKDSMVQLMLSTWALLLYVVQYLIYGTGPFFAPEVAVLIQSRLFNSTFTFVTAKPEDEDADLPENIPDIELIPVAWADPRWCMEENTGGFTINASTLHVESVGTVRLASLDPQDDPVVDLNYLAATSDRELARKLVKVTKRFIDCVVEDGYPLQLSEPYPDFEDDEAMDAFVRQKCTTRFHYTSSCRMAPEEQEGVVDERLRVYGVSRLRVADASVIPRCPAAHPAAVVVMIAEKCAEMVKEDNGETLF</sequence>